<dbReference type="InterPro" id="IPR019455">
    <property type="entry name" value="Acetolactate_synth_ssu_C"/>
</dbReference>
<reference evidence="11" key="1">
    <citation type="journal article" date="2019" name="Int. J. Syst. Evol. Microbiol.">
        <title>The Global Catalogue of Microorganisms (GCM) 10K type strain sequencing project: providing services to taxonomists for standard genome sequencing and annotation.</title>
        <authorList>
            <consortium name="The Broad Institute Genomics Platform"/>
            <consortium name="The Broad Institute Genome Sequencing Center for Infectious Disease"/>
            <person name="Wu L."/>
            <person name="Ma J."/>
        </authorList>
    </citation>
    <scope>NUCLEOTIDE SEQUENCE [LARGE SCALE GENOMIC DNA]</scope>
    <source>
        <strain evidence="11">JCM 3369</strain>
    </source>
</reference>
<dbReference type="PANTHER" id="PTHR30239">
    <property type="entry name" value="ACETOLACTATE SYNTHASE SMALL SUBUNIT"/>
    <property type="match status" value="1"/>
</dbReference>
<comment type="function">
    <text evidence="8">Catalyzes the conversion of 2 pyruvate molecules into acetolactate in the first common step of the biosynthetic pathway of the branched-amino acids such as leucine, isoleucine, and valine.</text>
</comment>
<evidence type="ECO:0000313" key="11">
    <source>
        <dbReference type="Proteomes" id="UP001597327"/>
    </source>
</evidence>
<dbReference type="Gene3D" id="3.30.70.260">
    <property type="match status" value="1"/>
</dbReference>
<keyword evidence="5 8" id="KW-0028">Amino-acid biosynthesis</keyword>
<dbReference type="InterPro" id="IPR004789">
    <property type="entry name" value="Acetalactate_synth_ssu"/>
</dbReference>
<dbReference type="RefSeq" id="WP_149892582.1">
    <property type="nucleotide sequence ID" value="NZ_JBHUFA010000004.1"/>
</dbReference>
<evidence type="ECO:0000256" key="5">
    <source>
        <dbReference type="ARBA" id="ARBA00022605"/>
    </source>
</evidence>
<comment type="caution">
    <text evidence="10">The sequence shown here is derived from an EMBL/GenBank/DDBJ whole genome shotgun (WGS) entry which is preliminary data.</text>
</comment>
<dbReference type="EMBL" id="JBHUFA010000004">
    <property type="protein sequence ID" value="MFD1696559.1"/>
    <property type="molecule type" value="Genomic_DNA"/>
</dbReference>
<evidence type="ECO:0000313" key="10">
    <source>
        <dbReference type="EMBL" id="MFD1696559.1"/>
    </source>
</evidence>
<name>A0ABW4JZ69_9HYPH</name>
<evidence type="ECO:0000256" key="3">
    <source>
        <dbReference type="ARBA" id="ARBA00006341"/>
    </source>
</evidence>
<evidence type="ECO:0000256" key="8">
    <source>
        <dbReference type="RuleBase" id="RU368092"/>
    </source>
</evidence>
<accession>A0ABW4JZ69</accession>
<dbReference type="Gene3D" id="3.30.70.1150">
    <property type="entry name" value="ACT-like. Chain A, domain 2"/>
    <property type="match status" value="1"/>
</dbReference>
<feature type="domain" description="ACT" evidence="9">
    <location>
        <begin position="26"/>
        <end position="101"/>
    </location>
</feature>
<dbReference type="Proteomes" id="UP001597327">
    <property type="component" value="Unassembled WGS sequence"/>
</dbReference>
<dbReference type="Pfam" id="PF10369">
    <property type="entry name" value="ALS_ss_C"/>
    <property type="match status" value="1"/>
</dbReference>
<comment type="catalytic activity">
    <reaction evidence="7 8">
        <text>2 pyruvate + H(+) = (2S)-2-acetolactate + CO2</text>
        <dbReference type="Rhea" id="RHEA:25249"/>
        <dbReference type="ChEBI" id="CHEBI:15361"/>
        <dbReference type="ChEBI" id="CHEBI:15378"/>
        <dbReference type="ChEBI" id="CHEBI:16526"/>
        <dbReference type="ChEBI" id="CHEBI:58476"/>
        <dbReference type="EC" id="2.2.1.6"/>
    </reaction>
</comment>
<dbReference type="InterPro" id="IPR045865">
    <property type="entry name" value="ACT-like_dom_sf"/>
</dbReference>
<dbReference type="NCBIfam" id="TIGR00119">
    <property type="entry name" value="acolac_sm"/>
    <property type="match status" value="1"/>
</dbReference>
<evidence type="ECO:0000256" key="6">
    <source>
        <dbReference type="ARBA" id="ARBA00023304"/>
    </source>
</evidence>
<keyword evidence="6 8" id="KW-0100">Branched-chain amino acid biosynthesis</keyword>
<dbReference type="GO" id="GO:0003984">
    <property type="term" value="F:acetolactate synthase activity"/>
    <property type="evidence" value="ECO:0007669"/>
    <property type="project" value="UniProtKB-EC"/>
</dbReference>
<dbReference type="Pfam" id="PF22629">
    <property type="entry name" value="ACT_AHAS_ss"/>
    <property type="match status" value="1"/>
</dbReference>
<dbReference type="InterPro" id="IPR054480">
    <property type="entry name" value="AHAS_small-like_ACT"/>
</dbReference>
<comment type="similarity">
    <text evidence="3 8">Belongs to the acetolactate synthase small subunit family.</text>
</comment>
<dbReference type="NCBIfam" id="NF008864">
    <property type="entry name" value="PRK11895.1"/>
    <property type="match status" value="1"/>
</dbReference>
<keyword evidence="11" id="KW-1185">Reference proteome</keyword>
<comment type="pathway">
    <text evidence="1 8">Amino-acid biosynthesis; L-isoleucine biosynthesis; L-isoleucine from 2-oxobutanoate: step 1/4.</text>
</comment>
<dbReference type="InterPro" id="IPR027271">
    <property type="entry name" value="Acetolactate_synth/TF_NikR_C"/>
</dbReference>
<sequence>MNAQNNTSALSAYFLAEVSDKTETHTLSVLVDNEPGVLARVIGLFSGRGYNIDSLTVSETEHEKHLSRITIVTTGTPMVIEQIRHQLDRLVPVHKVTDLTVESQRNNQDKPLERELALVKVVGSGDKRLEALRLSDAFRATVIDATTEHFVFEITGRSSKIEQFISIMKPLGLVEVSRTGVAAVQRGPEGL</sequence>
<evidence type="ECO:0000259" key="9">
    <source>
        <dbReference type="PROSITE" id="PS51671"/>
    </source>
</evidence>
<proteinExistence type="inferred from homology"/>
<dbReference type="EC" id="2.2.1.6" evidence="8"/>
<organism evidence="10 11">
    <name type="scientific">Roseibium aestuarii</name>
    <dbReference type="NCBI Taxonomy" id="2600299"/>
    <lineage>
        <taxon>Bacteria</taxon>
        <taxon>Pseudomonadati</taxon>
        <taxon>Pseudomonadota</taxon>
        <taxon>Alphaproteobacteria</taxon>
        <taxon>Hyphomicrobiales</taxon>
        <taxon>Stappiaceae</taxon>
        <taxon>Roseibium</taxon>
    </lineage>
</organism>
<dbReference type="CDD" id="cd04878">
    <property type="entry name" value="ACT_AHAS"/>
    <property type="match status" value="1"/>
</dbReference>
<comment type="subunit">
    <text evidence="4 8">Dimer of large and small chains.</text>
</comment>
<dbReference type="InterPro" id="IPR039557">
    <property type="entry name" value="AHAS_ACT"/>
</dbReference>
<comment type="pathway">
    <text evidence="2 8">Amino-acid biosynthesis; L-valine biosynthesis; L-valine from pyruvate: step 1/4.</text>
</comment>
<evidence type="ECO:0000256" key="7">
    <source>
        <dbReference type="ARBA" id="ARBA00048670"/>
    </source>
</evidence>
<keyword evidence="8 10" id="KW-0808">Transferase</keyword>
<dbReference type="PROSITE" id="PS51671">
    <property type="entry name" value="ACT"/>
    <property type="match status" value="1"/>
</dbReference>
<evidence type="ECO:0000256" key="4">
    <source>
        <dbReference type="ARBA" id="ARBA00011744"/>
    </source>
</evidence>
<gene>
    <name evidence="10" type="primary">ilvN</name>
    <name evidence="10" type="ORF">ACFSC7_13610</name>
</gene>
<dbReference type="SUPFAM" id="SSF55021">
    <property type="entry name" value="ACT-like"/>
    <property type="match status" value="2"/>
</dbReference>
<protein>
    <recommendedName>
        <fullName evidence="8">Acetolactate synthase small subunit</fullName>
        <shortName evidence="8">AHAS</shortName>
        <shortName evidence="8">ALS</shortName>
        <ecNumber evidence="8">2.2.1.6</ecNumber>
    </recommendedName>
    <alternativeName>
        <fullName evidence="8">Acetohydroxy-acid synthase small subunit</fullName>
    </alternativeName>
</protein>
<evidence type="ECO:0000256" key="2">
    <source>
        <dbReference type="ARBA" id="ARBA00005025"/>
    </source>
</evidence>
<evidence type="ECO:0000256" key="1">
    <source>
        <dbReference type="ARBA" id="ARBA00004974"/>
    </source>
</evidence>
<dbReference type="InterPro" id="IPR002912">
    <property type="entry name" value="ACT_dom"/>
</dbReference>
<dbReference type="PANTHER" id="PTHR30239:SF0">
    <property type="entry name" value="ACETOLACTATE SYNTHASE SMALL SUBUNIT 1, CHLOROPLASTIC"/>
    <property type="match status" value="1"/>
</dbReference>